<keyword evidence="2" id="KW-1185">Reference proteome</keyword>
<protein>
    <submittedName>
        <fullName evidence="1">Uncharacterized protein</fullName>
    </submittedName>
</protein>
<sequence>MNNDALNAALGALAVNQQRLEDTLTALAGRVMAAPVPAQPAVPPAVPLPAPIAVSMGSAVRYSGAKDESLTEWLQQINRKALEENWGDNEKRRAAVSSLYGAAQTWNEEIVTPLANWTVWLVALRGAFETQLTQTQWQVLIEGRLQSPFESGVNYVMDKLKICRRSPAPLTEPQMVPYLIRGLLEPNHRGSERLVFRSSRQL</sequence>
<name>A0AAD5PQV2_9CRUS</name>
<accession>A0AAD5PQV2</accession>
<organism evidence="1 2">
    <name type="scientific">Daphnia sinensis</name>
    <dbReference type="NCBI Taxonomy" id="1820382"/>
    <lineage>
        <taxon>Eukaryota</taxon>
        <taxon>Metazoa</taxon>
        <taxon>Ecdysozoa</taxon>
        <taxon>Arthropoda</taxon>
        <taxon>Crustacea</taxon>
        <taxon>Branchiopoda</taxon>
        <taxon>Diplostraca</taxon>
        <taxon>Cladocera</taxon>
        <taxon>Anomopoda</taxon>
        <taxon>Daphniidae</taxon>
        <taxon>Daphnia</taxon>
        <taxon>Daphnia similis group</taxon>
    </lineage>
</organism>
<gene>
    <name evidence="1" type="ORF">GHT06_018424</name>
</gene>
<dbReference type="Proteomes" id="UP000820818">
    <property type="component" value="Linkage Group LG7"/>
</dbReference>
<dbReference type="AlphaFoldDB" id="A0AAD5PQV2"/>
<comment type="caution">
    <text evidence="1">The sequence shown here is derived from an EMBL/GenBank/DDBJ whole genome shotgun (WGS) entry which is preliminary data.</text>
</comment>
<dbReference type="EMBL" id="WJBH02000007">
    <property type="protein sequence ID" value="KAI9555902.1"/>
    <property type="molecule type" value="Genomic_DNA"/>
</dbReference>
<evidence type="ECO:0000313" key="2">
    <source>
        <dbReference type="Proteomes" id="UP000820818"/>
    </source>
</evidence>
<evidence type="ECO:0000313" key="1">
    <source>
        <dbReference type="EMBL" id="KAI9555902.1"/>
    </source>
</evidence>
<proteinExistence type="predicted"/>
<reference evidence="1 2" key="1">
    <citation type="submission" date="2022-05" db="EMBL/GenBank/DDBJ databases">
        <title>A multi-omics perspective on studying reproductive biology in Daphnia sinensis.</title>
        <authorList>
            <person name="Jia J."/>
        </authorList>
    </citation>
    <scope>NUCLEOTIDE SEQUENCE [LARGE SCALE GENOMIC DNA]</scope>
    <source>
        <strain evidence="1 2">WSL</strain>
    </source>
</reference>